<feature type="chain" id="PRO_5022174670" description="Secreted protein" evidence="2">
    <location>
        <begin position="28"/>
        <end position="422"/>
    </location>
</feature>
<evidence type="ECO:0000313" key="4">
    <source>
        <dbReference type="Proteomes" id="UP000321685"/>
    </source>
</evidence>
<accession>A0A511DBF4</accession>
<feature type="signal peptide" evidence="2">
    <location>
        <begin position="1"/>
        <end position="27"/>
    </location>
</feature>
<keyword evidence="2" id="KW-0732">Signal</keyword>
<dbReference type="RefSeq" id="WP_147102991.1">
    <property type="nucleotide sequence ID" value="NZ_BJVJ01000006.1"/>
</dbReference>
<name>A0A511DBF4_9PSEU</name>
<gene>
    <name evidence="3" type="ORF">PSU4_10890</name>
</gene>
<feature type="region of interest" description="Disordered" evidence="1">
    <location>
        <begin position="63"/>
        <end position="152"/>
    </location>
</feature>
<keyword evidence="4" id="KW-1185">Reference proteome</keyword>
<proteinExistence type="predicted"/>
<dbReference type="AlphaFoldDB" id="A0A511DBF4"/>
<evidence type="ECO:0000313" key="3">
    <source>
        <dbReference type="EMBL" id="GEL22135.1"/>
    </source>
</evidence>
<organism evidence="3 4">
    <name type="scientific">Pseudonocardia sulfidoxydans NBRC 16205</name>
    <dbReference type="NCBI Taxonomy" id="1223511"/>
    <lineage>
        <taxon>Bacteria</taxon>
        <taxon>Bacillati</taxon>
        <taxon>Actinomycetota</taxon>
        <taxon>Actinomycetes</taxon>
        <taxon>Pseudonocardiales</taxon>
        <taxon>Pseudonocardiaceae</taxon>
        <taxon>Pseudonocardia</taxon>
    </lineage>
</organism>
<reference evidence="3 4" key="1">
    <citation type="submission" date="2019-07" db="EMBL/GenBank/DDBJ databases">
        <title>Whole genome shotgun sequence of Pseudonocardia sulfidoxydans NBRC 16205.</title>
        <authorList>
            <person name="Hosoyama A."/>
            <person name="Uohara A."/>
            <person name="Ohji S."/>
            <person name="Ichikawa N."/>
        </authorList>
    </citation>
    <scope>NUCLEOTIDE SEQUENCE [LARGE SCALE GENOMIC DNA]</scope>
    <source>
        <strain evidence="3 4">NBRC 16205</strain>
    </source>
</reference>
<evidence type="ECO:0000256" key="1">
    <source>
        <dbReference type="SAM" id="MobiDB-lite"/>
    </source>
</evidence>
<dbReference type="EMBL" id="BJVJ01000006">
    <property type="protein sequence ID" value="GEL22135.1"/>
    <property type="molecule type" value="Genomic_DNA"/>
</dbReference>
<evidence type="ECO:0008006" key="5">
    <source>
        <dbReference type="Google" id="ProtNLM"/>
    </source>
</evidence>
<dbReference type="Proteomes" id="UP000321685">
    <property type="component" value="Unassembled WGS sequence"/>
</dbReference>
<dbReference type="OrthoDB" id="3734014at2"/>
<sequence length="422" mass="43075">MRTGLRAALLATVTAALVAGTVTPAVAAESTTGAGSASWTADLAAGDGTGVDTGSGSVVLDPAAAHQAPRDAQSPRGAEGGEDAATGYLTLEPRTLPRPTDQVDSTLDADLPPGSDVTVDVRGRSANGGWTEWIPSTASSPTESTAQLPETTSQVQSRLVLTATPGAEPVVDGLRQDARPTAVSEGAEDATTETAPLRYSVFATREGLVGGTTANGHVIVERDKFVALPSRRALSPRDTNDYSVKVCASNGRCSFAPVWDIGPWNTRDDYWNPGNIRQNWGDLPQGVPQAQAAYRDGYNGGKDQFGRKALNPAGIDLADGVFWDDLGLKDNATVTVEYLWTGSTKLSKVDTAASDDAAADTGSVEVRSAPSDTAAVVGGAADGAAVPILCLTGAWLQIGVGQYLPVGAVPGATAANACGTAG</sequence>
<protein>
    <recommendedName>
        <fullName evidence="5">Secreted protein</fullName>
    </recommendedName>
</protein>
<feature type="compositionally biased region" description="Low complexity" evidence="1">
    <location>
        <begin position="135"/>
        <end position="146"/>
    </location>
</feature>
<evidence type="ECO:0000256" key="2">
    <source>
        <dbReference type="SAM" id="SignalP"/>
    </source>
</evidence>
<comment type="caution">
    <text evidence="3">The sequence shown here is derived from an EMBL/GenBank/DDBJ whole genome shotgun (WGS) entry which is preliminary data.</text>
</comment>